<feature type="transmembrane region" description="Helical" evidence="1">
    <location>
        <begin position="51"/>
        <end position="70"/>
    </location>
</feature>
<dbReference type="OrthoDB" id="76617at2157"/>
<gene>
    <name evidence="2" type="ORF">SAMN02910315_01035</name>
</gene>
<reference evidence="2 3" key="1">
    <citation type="submission" date="2016-10" db="EMBL/GenBank/DDBJ databases">
        <authorList>
            <person name="Varghese N."/>
            <person name="Submissions S."/>
        </authorList>
    </citation>
    <scope>NUCLEOTIDE SEQUENCE [LARGE SCALE GENOMIC DNA]</scope>
    <source>
        <strain evidence="2 3">DSM 16643</strain>
    </source>
</reference>
<feature type="transmembrane region" description="Helical" evidence="1">
    <location>
        <begin position="85"/>
        <end position="108"/>
    </location>
</feature>
<dbReference type="Proteomes" id="UP000323439">
    <property type="component" value="Unassembled WGS sequence"/>
</dbReference>
<evidence type="ECO:0000313" key="3">
    <source>
        <dbReference type="Proteomes" id="UP000323439"/>
    </source>
</evidence>
<proteinExistence type="predicted"/>
<evidence type="ECO:0000256" key="1">
    <source>
        <dbReference type="SAM" id="Phobius"/>
    </source>
</evidence>
<organism evidence="2 3">
    <name type="scientific">Methanobrevibacter millerae</name>
    <dbReference type="NCBI Taxonomy" id="230361"/>
    <lineage>
        <taxon>Archaea</taxon>
        <taxon>Methanobacteriati</taxon>
        <taxon>Methanobacteriota</taxon>
        <taxon>Methanomada group</taxon>
        <taxon>Methanobacteria</taxon>
        <taxon>Methanobacteriales</taxon>
        <taxon>Methanobacteriaceae</taxon>
        <taxon>Methanobrevibacter</taxon>
    </lineage>
</organism>
<keyword evidence="1" id="KW-1133">Transmembrane helix</keyword>
<keyword evidence="1" id="KW-0812">Transmembrane</keyword>
<keyword evidence="1" id="KW-0472">Membrane</keyword>
<sequence>MDLYHDINWKSLIIGAAITAGTIIIAAHGYEWLFLFSAIGLLYVGYEAKNIKYGIVLGAIASTPIVYLALDGTLGAFSGFFATEIGVICFVIIILLVGAFVSFVGAWAKRSREKAKVEYEKKQKIGKNKKKK</sequence>
<protein>
    <submittedName>
        <fullName evidence="2">Uncharacterized protein</fullName>
    </submittedName>
</protein>
<feature type="transmembrane region" description="Helical" evidence="1">
    <location>
        <begin position="12"/>
        <end position="44"/>
    </location>
</feature>
<dbReference type="RefSeq" id="WP_149731606.1">
    <property type="nucleotide sequence ID" value="NZ_FMXB01000006.1"/>
</dbReference>
<dbReference type="EMBL" id="FMXB01000006">
    <property type="protein sequence ID" value="SDA51094.1"/>
    <property type="molecule type" value="Genomic_DNA"/>
</dbReference>
<evidence type="ECO:0000313" key="2">
    <source>
        <dbReference type="EMBL" id="SDA51094.1"/>
    </source>
</evidence>
<dbReference type="AlphaFoldDB" id="A0A1G5VZF3"/>
<name>A0A1G5VZF3_9EURY</name>
<accession>A0A1G5VZF3</accession>
<keyword evidence="3" id="KW-1185">Reference proteome</keyword>